<keyword evidence="1" id="KW-1133">Transmembrane helix</keyword>
<dbReference type="KEGG" id="kpd:CW740_00240"/>
<feature type="transmembrane region" description="Helical" evidence="1">
    <location>
        <begin position="525"/>
        <end position="547"/>
    </location>
</feature>
<dbReference type="SUPFAM" id="SSF53187">
    <property type="entry name" value="Zn-dependent exopeptidases"/>
    <property type="match status" value="1"/>
</dbReference>
<dbReference type="Gene3D" id="3.40.630.10">
    <property type="entry name" value="Zn peptidases"/>
    <property type="match status" value="1"/>
</dbReference>
<gene>
    <name evidence="3" type="ORF">CW740_00240</name>
</gene>
<evidence type="ECO:0000313" key="3">
    <source>
        <dbReference type="EMBL" id="AUD77746.1"/>
    </source>
</evidence>
<dbReference type="InterPro" id="IPR007484">
    <property type="entry name" value="Peptidase_M28"/>
</dbReference>
<keyword evidence="1" id="KW-0472">Membrane</keyword>
<proteinExistence type="predicted"/>
<feature type="domain" description="Peptidase M28" evidence="2">
    <location>
        <begin position="120"/>
        <end position="307"/>
    </location>
</feature>
<dbReference type="GO" id="GO:0008235">
    <property type="term" value="F:metalloexopeptidase activity"/>
    <property type="evidence" value="ECO:0007669"/>
    <property type="project" value="InterPro"/>
</dbReference>
<feature type="transmembrane region" description="Helical" evidence="1">
    <location>
        <begin position="497"/>
        <end position="519"/>
    </location>
</feature>
<feature type="transmembrane region" description="Helical" evidence="1">
    <location>
        <begin position="20"/>
        <end position="38"/>
    </location>
</feature>
<dbReference type="Proteomes" id="UP000232693">
    <property type="component" value="Chromosome"/>
</dbReference>
<evidence type="ECO:0000256" key="1">
    <source>
        <dbReference type="SAM" id="Phobius"/>
    </source>
</evidence>
<feature type="transmembrane region" description="Helical" evidence="1">
    <location>
        <begin position="416"/>
        <end position="434"/>
    </location>
</feature>
<reference evidence="3 4" key="1">
    <citation type="submission" date="2017-12" db="EMBL/GenBank/DDBJ databases">
        <title>Kangiella profundi FT102 completed genome.</title>
        <authorList>
            <person name="Xu J."/>
            <person name="Wang J."/>
            <person name="Lu Y."/>
        </authorList>
    </citation>
    <scope>NUCLEOTIDE SEQUENCE [LARGE SCALE GENOMIC DNA]</scope>
    <source>
        <strain evidence="3 4">FT102</strain>
    </source>
</reference>
<evidence type="ECO:0000313" key="4">
    <source>
        <dbReference type="Proteomes" id="UP000232693"/>
    </source>
</evidence>
<accession>A0A2K9ABK0</accession>
<organism evidence="3 4">
    <name type="scientific">Kangiella profundi</name>
    <dbReference type="NCBI Taxonomy" id="1561924"/>
    <lineage>
        <taxon>Bacteria</taxon>
        <taxon>Pseudomonadati</taxon>
        <taxon>Pseudomonadota</taxon>
        <taxon>Gammaproteobacteria</taxon>
        <taxon>Kangiellales</taxon>
        <taxon>Kangiellaceae</taxon>
        <taxon>Kangiella</taxon>
    </lineage>
</organism>
<feature type="transmembrane region" description="Helical" evidence="1">
    <location>
        <begin position="373"/>
        <end position="396"/>
    </location>
</feature>
<name>A0A2K9ABK0_9GAMM</name>
<dbReference type="PANTHER" id="PTHR12147:SF26">
    <property type="entry name" value="PEPTIDASE M28 DOMAIN-CONTAINING PROTEIN"/>
    <property type="match status" value="1"/>
</dbReference>
<dbReference type="EMBL" id="CP025120">
    <property type="protein sequence ID" value="AUD77746.1"/>
    <property type="molecule type" value="Genomic_DNA"/>
</dbReference>
<dbReference type="AlphaFoldDB" id="A0A2K9ABK0"/>
<keyword evidence="4" id="KW-1185">Reference proteome</keyword>
<dbReference type="GO" id="GO:0006508">
    <property type="term" value="P:proteolysis"/>
    <property type="evidence" value="ECO:0007669"/>
    <property type="project" value="InterPro"/>
</dbReference>
<dbReference type="InterPro" id="IPR045175">
    <property type="entry name" value="M28_fam"/>
</dbReference>
<feature type="transmembrane region" description="Helical" evidence="1">
    <location>
        <begin position="466"/>
        <end position="485"/>
    </location>
</feature>
<feature type="transmembrane region" description="Helical" evidence="1">
    <location>
        <begin position="443"/>
        <end position="460"/>
    </location>
</feature>
<protein>
    <recommendedName>
        <fullName evidence="2">Peptidase M28 domain-containing protein</fullName>
    </recommendedName>
</protein>
<keyword evidence="1" id="KW-0812">Transmembrane</keyword>
<feature type="transmembrane region" description="Helical" evidence="1">
    <location>
        <begin position="344"/>
        <end position="361"/>
    </location>
</feature>
<evidence type="ECO:0000259" key="2">
    <source>
        <dbReference type="Pfam" id="PF04389"/>
    </source>
</evidence>
<sequence length="778" mass="86652">MKNEGLIMLTRSYKTSSWSFIFATALIILSAVFIRMQMMPIDDLPSDADNNVFSAGRAFDILTTLTDQDVAHTVDSEENRQVAEQIIEKIQRLGFTAEQQKTQVCLDYETGSARCTHVNNIIVTIDGTESDDGILLSAHYDSVPSAEGASDAMAAVATLLETLRLIRQSTPPKNRLVFLFNEGEEYGLMGARAFMRDHPQAKNLKIALNIEARGTSGQSVMFETAENSGWLVDLYSKSTPAPLTSSIFYEAYKVLPNDTDLTVFKEYGLQGLNFAHGENLAHYHTPLDNSQRLNKGSLQHHGDNIWGVLKTLKDSDLTKVESGNKVFTDYAGLFVISWDESNNLLIASLLIAVSVTLLAMFKLSETVTVSRVLLTVLSGLLIVVIVALVGMYYQYLMQWLTGKQAPWTANGLPMRFGLWLVSLIILLTTGRIFLKRTQPIESLVGLSLLWSLLSIAFAFLAPGVTIIFALAAMVTLGGLVLLLLVNRKMRKGQQTNIETFAIVTAVLSSVCFIAMAFVFEKLLTFHLSIAVATMIGFGLITLLPIIVASPVIHQSYAKAIISLGVLWILTTVWAITQQAYSSDAPQHLNIRYIVKESEHRIALHNQERDIPEAIMNAFDNNFENQAVYPWSTGNFPVVKVESQRVPTVSVSVDYVSRGSDGRVADVLINSPQKDFFELRVFIPKTSELITIKNGEDILWYDEETAYSSDYYEYRCRGDECAKRKLRMSYGVDEPLTIMSVTIYKQLPEQYQYLSELKGETAVSVHDGDKTVIISEHKL</sequence>
<dbReference type="Pfam" id="PF04389">
    <property type="entry name" value="Peptidase_M28"/>
    <property type="match status" value="1"/>
</dbReference>
<feature type="transmembrane region" description="Helical" evidence="1">
    <location>
        <begin position="559"/>
        <end position="576"/>
    </location>
</feature>
<dbReference type="PANTHER" id="PTHR12147">
    <property type="entry name" value="METALLOPEPTIDASE M28 FAMILY MEMBER"/>
    <property type="match status" value="1"/>
</dbReference>